<proteinExistence type="predicted"/>
<keyword evidence="3" id="KW-1185">Reference proteome</keyword>
<name>A0A9P9DN80_9HYPO</name>
<organism evidence="2 3">
    <name type="scientific">Dactylonectria estremocensis</name>
    <dbReference type="NCBI Taxonomy" id="1079267"/>
    <lineage>
        <taxon>Eukaryota</taxon>
        <taxon>Fungi</taxon>
        <taxon>Dikarya</taxon>
        <taxon>Ascomycota</taxon>
        <taxon>Pezizomycotina</taxon>
        <taxon>Sordariomycetes</taxon>
        <taxon>Hypocreomycetidae</taxon>
        <taxon>Hypocreales</taxon>
        <taxon>Nectriaceae</taxon>
        <taxon>Dactylonectria</taxon>
    </lineage>
</organism>
<evidence type="ECO:0000313" key="3">
    <source>
        <dbReference type="Proteomes" id="UP000717696"/>
    </source>
</evidence>
<protein>
    <submittedName>
        <fullName evidence="2">Uncharacterized protein</fullName>
    </submittedName>
</protein>
<evidence type="ECO:0000313" key="2">
    <source>
        <dbReference type="EMBL" id="KAH7121979.1"/>
    </source>
</evidence>
<gene>
    <name evidence="2" type="ORF">B0J13DRAFT_155088</name>
</gene>
<feature type="region of interest" description="Disordered" evidence="1">
    <location>
        <begin position="24"/>
        <end position="44"/>
    </location>
</feature>
<evidence type="ECO:0000256" key="1">
    <source>
        <dbReference type="SAM" id="MobiDB-lite"/>
    </source>
</evidence>
<reference evidence="2" key="1">
    <citation type="journal article" date="2021" name="Nat. Commun.">
        <title>Genetic determinants of endophytism in the Arabidopsis root mycobiome.</title>
        <authorList>
            <person name="Mesny F."/>
            <person name="Miyauchi S."/>
            <person name="Thiergart T."/>
            <person name="Pickel B."/>
            <person name="Atanasova L."/>
            <person name="Karlsson M."/>
            <person name="Huettel B."/>
            <person name="Barry K.W."/>
            <person name="Haridas S."/>
            <person name="Chen C."/>
            <person name="Bauer D."/>
            <person name="Andreopoulos W."/>
            <person name="Pangilinan J."/>
            <person name="LaButti K."/>
            <person name="Riley R."/>
            <person name="Lipzen A."/>
            <person name="Clum A."/>
            <person name="Drula E."/>
            <person name="Henrissat B."/>
            <person name="Kohler A."/>
            <person name="Grigoriev I.V."/>
            <person name="Martin F.M."/>
            <person name="Hacquard S."/>
        </authorList>
    </citation>
    <scope>NUCLEOTIDE SEQUENCE</scope>
    <source>
        <strain evidence="2">MPI-CAGE-AT-0021</strain>
    </source>
</reference>
<dbReference type="AlphaFoldDB" id="A0A9P9DN80"/>
<accession>A0A9P9DN80</accession>
<feature type="compositionally biased region" description="Pro residues" evidence="1">
    <location>
        <begin position="32"/>
        <end position="41"/>
    </location>
</feature>
<sequence length="94" mass="9919">MSEVSFHGPIEGHSIFAGNSVSGGTLNIQLPPEQPDTPPNPSSTIIPFCRDPNFVPHGDVLIRFHQQCSEPAGRVALVGLGGVGHNLRSNLPIS</sequence>
<comment type="caution">
    <text evidence="2">The sequence shown here is derived from an EMBL/GenBank/DDBJ whole genome shotgun (WGS) entry which is preliminary data.</text>
</comment>
<dbReference type="Proteomes" id="UP000717696">
    <property type="component" value="Unassembled WGS sequence"/>
</dbReference>
<dbReference type="EMBL" id="JAGMUU010000026">
    <property type="protein sequence ID" value="KAH7121979.1"/>
    <property type="molecule type" value="Genomic_DNA"/>
</dbReference>